<dbReference type="SUPFAM" id="SSF53271">
    <property type="entry name" value="PRTase-like"/>
    <property type="match status" value="1"/>
</dbReference>
<reference evidence="2 4" key="2">
    <citation type="submission" date="2018-12" db="EMBL/GenBank/DDBJ databases">
        <title>Legionella sp,whole genome shotgun sequence.</title>
        <authorList>
            <person name="Wu H."/>
        </authorList>
    </citation>
    <scope>NUCLEOTIDE SEQUENCE [LARGE SCALE GENOMIC DNA]</scope>
    <source>
        <strain evidence="2">Km489</strain>
        <strain evidence="4">km489</strain>
    </source>
</reference>
<organism evidence="1 3">
    <name type="scientific">Legionella qingyii</name>
    <dbReference type="NCBI Taxonomy" id="2184757"/>
    <lineage>
        <taxon>Bacteria</taxon>
        <taxon>Pseudomonadati</taxon>
        <taxon>Pseudomonadota</taxon>
        <taxon>Gammaproteobacteria</taxon>
        <taxon>Legionellales</taxon>
        <taxon>Legionellaceae</taxon>
        <taxon>Legionella</taxon>
    </lineage>
</organism>
<evidence type="ECO:0000313" key="1">
    <source>
        <dbReference type="EMBL" id="PWY54772.1"/>
    </source>
</evidence>
<dbReference type="Gene3D" id="3.40.50.2020">
    <property type="match status" value="1"/>
</dbReference>
<keyword evidence="2" id="KW-0808">Transferase</keyword>
<dbReference type="Proteomes" id="UP000287374">
    <property type="component" value="Unassembled WGS sequence"/>
</dbReference>
<name>A0A317U2Q5_9GAMM</name>
<dbReference type="InterPro" id="IPR029057">
    <property type="entry name" value="PRTase-like"/>
</dbReference>
<comment type="caution">
    <text evidence="1">The sequence shown here is derived from an EMBL/GenBank/DDBJ whole genome shotgun (WGS) entry which is preliminary data.</text>
</comment>
<dbReference type="InterPro" id="IPR000836">
    <property type="entry name" value="PRTase_dom"/>
</dbReference>
<dbReference type="EMBL" id="RZGX01000022">
    <property type="protein sequence ID" value="RUR20846.1"/>
    <property type="molecule type" value="Genomic_DNA"/>
</dbReference>
<reference evidence="1 3" key="1">
    <citation type="submission" date="2018-05" db="EMBL/GenBank/DDBJ databases">
        <title>Legionella qingyii sp.nov., whole genome shotgun sequence.</title>
        <authorList>
            <person name="Wu H."/>
            <person name="Zhu Q."/>
            <person name="Hu C."/>
        </authorList>
    </citation>
    <scope>NUCLEOTIDE SEQUENCE [LARGE SCALE GENOMIC DNA]</scope>
    <source>
        <strain evidence="1 3">HEB18</strain>
    </source>
</reference>
<evidence type="ECO:0000313" key="2">
    <source>
        <dbReference type="EMBL" id="RUR20846.1"/>
    </source>
</evidence>
<sequence>MYKILALENWELERNRFALEEKDKCYYYMTYDSWSSIFDNEQKQIVSNLKISPQDIRKNPLREKYKTKSIATISEWLIQTIKKHPELTNFLWIPAPPSKAPGDENHDNRLVRILELVSAAIPEFIFFDALYVKKSVDESHKTNERDVQKKLQNLGIDENFINKLKNKSVVIFDDVLTTGTTFKAAQIKIHEIDNALKVIGIFIAKAIATSNSIM</sequence>
<protein>
    <submittedName>
        <fullName evidence="2">Phosphoribosyltransferase</fullName>
    </submittedName>
</protein>
<dbReference type="Proteomes" id="UP000247152">
    <property type="component" value="Unassembled WGS sequence"/>
</dbReference>
<dbReference type="CDD" id="cd06223">
    <property type="entry name" value="PRTases_typeI"/>
    <property type="match status" value="1"/>
</dbReference>
<keyword evidence="2" id="KW-0328">Glycosyltransferase</keyword>
<accession>A0A317U2Q5</accession>
<dbReference type="OrthoDB" id="6637825at2"/>
<dbReference type="GO" id="GO:0016757">
    <property type="term" value="F:glycosyltransferase activity"/>
    <property type="evidence" value="ECO:0007669"/>
    <property type="project" value="UniProtKB-KW"/>
</dbReference>
<dbReference type="AlphaFoldDB" id="A0A317U2Q5"/>
<evidence type="ECO:0000313" key="4">
    <source>
        <dbReference type="Proteomes" id="UP000287374"/>
    </source>
</evidence>
<gene>
    <name evidence="1" type="ORF">DGG96_15445</name>
    <name evidence="2" type="ORF">ELY20_14380</name>
</gene>
<dbReference type="EMBL" id="QHJG01000028">
    <property type="protein sequence ID" value="PWY54772.1"/>
    <property type="molecule type" value="Genomic_DNA"/>
</dbReference>
<dbReference type="RefSeq" id="WP_110143547.1">
    <property type="nucleotide sequence ID" value="NZ_QHJG01000028.1"/>
</dbReference>
<proteinExistence type="predicted"/>
<evidence type="ECO:0000313" key="3">
    <source>
        <dbReference type="Proteomes" id="UP000247152"/>
    </source>
</evidence>
<keyword evidence="4" id="KW-1185">Reference proteome</keyword>